<sequence length="568" mass="60177">MSRSTALLPLLLLSTAAIAHDHDHLHYQAASPTPAQTAAQRSPAERNAVVTAPLPEDQAAMKAHVMFLASDAMAGREAGTRDYDIAAQYVAAQFYAAGLRPGGDNGGYLQRVPLVAYNVADKGSALWTPAGGQPQELVFGEDFVPSPVANAKETSLSAPVVFVGYGIDAAQYGLTDYKGVDVRGKIVAFVPGTPEGLGGEERAFFGSAANKASLAAARGAVGAIQIDMPRAGGRQRPFASLARYYNAPRVTWANPDGTAHAMTPTTPVLGTLSQTGAAKLFGKGWDAVVKAAAAPKPAYKPLTAKGQLTVASKTSFKPMDSSNVIGLIPGSDPKLKDQVVVLSAHLDHIGTNEGGEGDRINNGALDNAIGIASLIEEAKRFKAATPPKRTVMFLAVTAEEKGLVGSDYFANHPTVPLKSIVADVNLDMPILTYKFEDMVVFGADRSTLGPIVRKAVGAMDLPVSPDPMPEEGIFVRSDHFRFVQKGIPSVFLWPGQKGPGKAAVEDFMSHRYHRPGDEIDQGIDWSQGPRFVSVNYAIAREIADGAERPVWNKGDYFGTLYKGPMAAK</sequence>
<dbReference type="InterPro" id="IPR046450">
    <property type="entry name" value="PA_dom_sf"/>
</dbReference>
<evidence type="ECO:0000313" key="3">
    <source>
        <dbReference type="EMBL" id="NUU45698.1"/>
    </source>
</evidence>
<dbReference type="Pfam" id="PF04389">
    <property type="entry name" value="Peptidase_M28"/>
    <property type="match status" value="1"/>
</dbReference>
<organism evidence="3 4">
    <name type="scientific">Sphingomonas zeae</name>
    <dbReference type="NCBI Taxonomy" id="1646122"/>
    <lineage>
        <taxon>Bacteria</taxon>
        <taxon>Pseudomonadati</taxon>
        <taxon>Pseudomonadota</taxon>
        <taxon>Alphaproteobacteria</taxon>
        <taxon>Sphingomonadales</taxon>
        <taxon>Sphingomonadaceae</taxon>
        <taxon>Sphingomonas</taxon>
    </lineage>
</organism>
<dbReference type="Gene3D" id="3.40.630.10">
    <property type="entry name" value="Zn peptidases"/>
    <property type="match status" value="1"/>
</dbReference>
<dbReference type="InterPro" id="IPR007484">
    <property type="entry name" value="Peptidase_M28"/>
</dbReference>
<dbReference type="RefSeq" id="WP_175310490.1">
    <property type="nucleotide sequence ID" value="NZ_CBCRYR010000063.1"/>
</dbReference>
<dbReference type="SUPFAM" id="SSF52025">
    <property type="entry name" value="PA domain"/>
    <property type="match status" value="1"/>
</dbReference>
<dbReference type="GO" id="GO:0008235">
    <property type="term" value="F:metalloexopeptidase activity"/>
    <property type="evidence" value="ECO:0007669"/>
    <property type="project" value="InterPro"/>
</dbReference>
<feature type="chain" id="PRO_5030849405" evidence="1">
    <location>
        <begin position="20"/>
        <end position="568"/>
    </location>
</feature>
<keyword evidence="1" id="KW-0732">Signal</keyword>
<dbReference type="Gene3D" id="3.50.30.30">
    <property type="match status" value="1"/>
</dbReference>
<feature type="signal peptide" evidence="1">
    <location>
        <begin position="1"/>
        <end position="19"/>
    </location>
</feature>
<evidence type="ECO:0000259" key="2">
    <source>
        <dbReference type="Pfam" id="PF04389"/>
    </source>
</evidence>
<comment type="caution">
    <text evidence="3">The sequence shown here is derived from an EMBL/GenBank/DDBJ whole genome shotgun (WGS) entry which is preliminary data.</text>
</comment>
<dbReference type="EMBL" id="JABMCH010000045">
    <property type="protein sequence ID" value="NUU45698.1"/>
    <property type="molecule type" value="Genomic_DNA"/>
</dbReference>
<dbReference type="Proteomes" id="UP000536441">
    <property type="component" value="Unassembled WGS sequence"/>
</dbReference>
<name>A0A7Y6EFE6_9SPHN</name>
<dbReference type="GO" id="GO:0006508">
    <property type="term" value="P:proteolysis"/>
    <property type="evidence" value="ECO:0007669"/>
    <property type="project" value="InterPro"/>
</dbReference>
<keyword evidence="4" id="KW-1185">Reference proteome</keyword>
<dbReference type="CDD" id="cd04820">
    <property type="entry name" value="PA_M28_1_1"/>
    <property type="match status" value="1"/>
</dbReference>
<dbReference type="AlphaFoldDB" id="A0A7Y6EFE6"/>
<dbReference type="SUPFAM" id="SSF53187">
    <property type="entry name" value="Zn-dependent exopeptidases"/>
    <property type="match status" value="1"/>
</dbReference>
<dbReference type="InterPro" id="IPR045175">
    <property type="entry name" value="M28_fam"/>
</dbReference>
<protein>
    <submittedName>
        <fullName evidence="3">M28 family peptidase</fullName>
    </submittedName>
</protein>
<gene>
    <name evidence="3" type="ORF">HP438_01725</name>
</gene>
<reference evidence="3 4" key="1">
    <citation type="submission" date="2020-05" db="EMBL/GenBank/DDBJ databases">
        <title>Genome Sequencing of Type Strains.</title>
        <authorList>
            <person name="Lemaire J.F."/>
            <person name="Inderbitzin P."/>
            <person name="Gregorio O.A."/>
            <person name="Collins S.B."/>
            <person name="Wespe N."/>
            <person name="Knight-Connoni V."/>
        </authorList>
    </citation>
    <scope>NUCLEOTIDE SEQUENCE [LARGE SCALE GENOMIC DNA]</scope>
    <source>
        <strain evidence="3 4">DSM 100049</strain>
    </source>
</reference>
<proteinExistence type="predicted"/>
<evidence type="ECO:0000256" key="1">
    <source>
        <dbReference type="SAM" id="SignalP"/>
    </source>
</evidence>
<dbReference type="PANTHER" id="PTHR12147">
    <property type="entry name" value="METALLOPEPTIDASE M28 FAMILY MEMBER"/>
    <property type="match status" value="1"/>
</dbReference>
<feature type="domain" description="Peptidase M28" evidence="2">
    <location>
        <begin position="323"/>
        <end position="528"/>
    </location>
</feature>
<accession>A0A7Y6EFE6</accession>
<evidence type="ECO:0000313" key="4">
    <source>
        <dbReference type="Proteomes" id="UP000536441"/>
    </source>
</evidence>
<dbReference type="PANTHER" id="PTHR12147:SF26">
    <property type="entry name" value="PEPTIDASE M28 DOMAIN-CONTAINING PROTEIN"/>
    <property type="match status" value="1"/>
</dbReference>